<name>A0A076MXJ4_AMYME</name>
<reference evidence="4 5" key="1">
    <citation type="submission" date="2014-07" db="EMBL/GenBank/DDBJ databases">
        <title>Whole Genome Sequence of the Amycolatopsis methanolica 239.</title>
        <authorList>
            <person name="Tang B."/>
        </authorList>
    </citation>
    <scope>NUCLEOTIDE SEQUENCE [LARGE SCALE GENOMIC DNA]</scope>
    <source>
        <strain evidence="4 5">239</strain>
    </source>
</reference>
<evidence type="ECO:0000313" key="4">
    <source>
        <dbReference type="EMBL" id="AIJ25719.1"/>
    </source>
</evidence>
<accession>A0A076MXJ4</accession>
<dbReference type="CDD" id="cd03801">
    <property type="entry name" value="GT4_PimA-like"/>
    <property type="match status" value="1"/>
</dbReference>
<organism evidence="4 5">
    <name type="scientific">Amycolatopsis methanolica 239</name>
    <dbReference type="NCBI Taxonomy" id="1068978"/>
    <lineage>
        <taxon>Bacteria</taxon>
        <taxon>Bacillati</taxon>
        <taxon>Actinomycetota</taxon>
        <taxon>Actinomycetes</taxon>
        <taxon>Pseudonocardiales</taxon>
        <taxon>Pseudonocardiaceae</taxon>
        <taxon>Amycolatopsis</taxon>
        <taxon>Amycolatopsis methanolica group</taxon>
    </lineage>
</organism>
<dbReference type="GO" id="GO:0016757">
    <property type="term" value="F:glycosyltransferase activity"/>
    <property type="evidence" value="ECO:0007669"/>
    <property type="project" value="UniProtKB-KW"/>
</dbReference>
<dbReference type="AlphaFoldDB" id="A0A076MXJ4"/>
<feature type="domain" description="Glycosyltransferase subfamily 4-like N-terminal" evidence="3">
    <location>
        <begin position="15"/>
        <end position="159"/>
    </location>
</feature>
<dbReference type="KEGG" id="amq:AMETH_5627"/>
<gene>
    <name evidence="4" type="ORF">AMETH_5627</name>
</gene>
<evidence type="ECO:0000256" key="1">
    <source>
        <dbReference type="ARBA" id="ARBA00022676"/>
    </source>
</evidence>
<protein>
    <submittedName>
        <fullName evidence="4">Group 1 glycosyl transferase</fullName>
    </submittedName>
</protein>
<dbReference type="Pfam" id="PF13439">
    <property type="entry name" value="Glyco_transf_4"/>
    <property type="match status" value="1"/>
</dbReference>
<dbReference type="Proteomes" id="UP000062973">
    <property type="component" value="Chromosome"/>
</dbReference>
<dbReference type="EMBL" id="CP009110">
    <property type="protein sequence ID" value="AIJ25719.1"/>
    <property type="molecule type" value="Genomic_DNA"/>
</dbReference>
<dbReference type="InterPro" id="IPR028098">
    <property type="entry name" value="Glyco_trans_4-like_N"/>
</dbReference>
<dbReference type="RefSeq" id="WP_017984557.1">
    <property type="nucleotide sequence ID" value="NZ_AQUL01000001.1"/>
</dbReference>
<keyword evidence="1" id="KW-0328">Glycosyltransferase</keyword>
<dbReference type="Gene3D" id="3.40.50.2000">
    <property type="entry name" value="Glycogen Phosphorylase B"/>
    <property type="match status" value="2"/>
</dbReference>
<dbReference type="OrthoDB" id="5186561at2"/>
<dbReference type="SUPFAM" id="SSF53756">
    <property type="entry name" value="UDP-Glycosyltransferase/glycogen phosphorylase"/>
    <property type="match status" value="1"/>
</dbReference>
<proteinExistence type="predicted"/>
<dbReference type="PATRIC" id="fig|1068978.7.peg.6044"/>
<keyword evidence="2 4" id="KW-0808">Transferase</keyword>
<dbReference type="HOGENOM" id="CLU_009583_0_3_11"/>
<keyword evidence="5" id="KW-1185">Reference proteome</keyword>
<dbReference type="PANTHER" id="PTHR12526">
    <property type="entry name" value="GLYCOSYLTRANSFERASE"/>
    <property type="match status" value="1"/>
</dbReference>
<sequence length="341" mass="35731">MERLNVALVVDNEAFGGAEVYVRRLLRCLPSWVAPSLVVGEPLAGAFPERVPKQIVASAVRSVWAPQIENALRALSPDVVHVNLADAGANLAAAQAAESVAPTVATLHRIGGAPQSSAVWDCYRRLAGGLAPSRIVEARLRDLGTPAERVTRIRPGVDIPAEPVEPSDRTPVVIGAIGGATGPDLLTAVAALRRRGRAVRVLVAGDGRDLAERARGLPVRLLGRLRDVSAFLRGLDVFCLPSRRDTLSLAVLEAMAHGVPCVTTAVGEVVDELAGAAMIVPPGDGPALAAALDRVSTDVALRRKLAHAAREKAEQDFDVRRMAAETADALAAAHNLSGSVR</sequence>
<evidence type="ECO:0000259" key="3">
    <source>
        <dbReference type="Pfam" id="PF13439"/>
    </source>
</evidence>
<dbReference type="STRING" id="1068978.AMETH_5627"/>
<dbReference type="eggNOG" id="COG0297">
    <property type="taxonomic scope" value="Bacteria"/>
</dbReference>
<evidence type="ECO:0000256" key="2">
    <source>
        <dbReference type="ARBA" id="ARBA00022679"/>
    </source>
</evidence>
<dbReference type="PANTHER" id="PTHR12526:SF510">
    <property type="entry name" value="D-INOSITOL 3-PHOSPHATE GLYCOSYLTRANSFERASE"/>
    <property type="match status" value="1"/>
</dbReference>
<evidence type="ECO:0000313" key="5">
    <source>
        <dbReference type="Proteomes" id="UP000062973"/>
    </source>
</evidence>
<dbReference type="Pfam" id="PF13692">
    <property type="entry name" value="Glyco_trans_1_4"/>
    <property type="match status" value="1"/>
</dbReference>